<keyword evidence="3" id="KW-1185">Reference proteome</keyword>
<gene>
    <name evidence="2" type="ORF">IRJ41_013221</name>
</gene>
<dbReference type="AlphaFoldDB" id="A0A9W8C488"/>
<proteinExistence type="predicted"/>
<feature type="region of interest" description="Disordered" evidence="1">
    <location>
        <begin position="1"/>
        <end position="25"/>
    </location>
</feature>
<evidence type="ECO:0000313" key="3">
    <source>
        <dbReference type="Proteomes" id="UP001059041"/>
    </source>
</evidence>
<dbReference type="EMBL" id="JAFHDT010000008">
    <property type="protein sequence ID" value="KAI7806863.1"/>
    <property type="molecule type" value="Genomic_DNA"/>
</dbReference>
<reference evidence="2" key="1">
    <citation type="submission" date="2021-02" db="EMBL/GenBank/DDBJ databases">
        <title>Comparative genomics reveals that relaxation of natural selection precedes convergent phenotypic evolution of cavefish.</title>
        <authorList>
            <person name="Peng Z."/>
        </authorList>
    </citation>
    <scope>NUCLEOTIDE SEQUENCE</scope>
    <source>
        <tissue evidence="2">Muscle</tissue>
    </source>
</reference>
<name>A0A9W8C488_TRIRA</name>
<evidence type="ECO:0000313" key="2">
    <source>
        <dbReference type="EMBL" id="KAI7806863.1"/>
    </source>
</evidence>
<accession>A0A9W8C488</accession>
<dbReference type="Proteomes" id="UP001059041">
    <property type="component" value="Linkage Group LG8"/>
</dbReference>
<organism evidence="2 3">
    <name type="scientific">Triplophysa rosa</name>
    <name type="common">Cave loach</name>
    <dbReference type="NCBI Taxonomy" id="992332"/>
    <lineage>
        <taxon>Eukaryota</taxon>
        <taxon>Metazoa</taxon>
        <taxon>Chordata</taxon>
        <taxon>Craniata</taxon>
        <taxon>Vertebrata</taxon>
        <taxon>Euteleostomi</taxon>
        <taxon>Actinopterygii</taxon>
        <taxon>Neopterygii</taxon>
        <taxon>Teleostei</taxon>
        <taxon>Ostariophysi</taxon>
        <taxon>Cypriniformes</taxon>
        <taxon>Nemacheilidae</taxon>
        <taxon>Triplophysa</taxon>
    </lineage>
</organism>
<comment type="caution">
    <text evidence="2">The sequence shown here is derived from an EMBL/GenBank/DDBJ whole genome shotgun (WGS) entry which is preliminary data.</text>
</comment>
<sequence length="108" mass="13271">MFGRDFRGSKNKYDQRERDRIRKDEENNDRIAELDRIKSLILKAEFEDSADEKSLSRRKMIQQREMELWKTSLTLARREALRRFLEEERQLHIRELNNIGLTIYQQRT</sequence>
<evidence type="ECO:0000256" key="1">
    <source>
        <dbReference type="SAM" id="MobiDB-lite"/>
    </source>
</evidence>
<protein>
    <submittedName>
        <fullName evidence="2">Uncharacterized protein</fullName>
    </submittedName>
</protein>